<evidence type="ECO:0000256" key="4">
    <source>
        <dbReference type="ARBA" id="ARBA00022840"/>
    </source>
</evidence>
<dbReference type="PANTHER" id="PTHR44329:SF288">
    <property type="entry name" value="MITOGEN-ACTIVATED PROTEIN KINASE KINASE KINASE 20"/>
    <property type="match status" value="1"/>
</dbReference>
<dbReference type="InterPro" id="IPR051681">
    <property type="entry name" value="Ser/Thr_Kinases-Pseudokinases"/>
</dbReference>
<evidence type="ECO:0000313" key="7">
    <source>
        <dbReference type="EMBL" id="KAF2761492.1"/>
    </source>
</evidence>
<dbReference type="PROSITE" id="PS50011">
    <property type="entry name" value="PROTEIN_KINASE_DOM"/>
    <property type="match status" value="1"/>
</dbReference>
<accession>A0A6A6WF96</accession>
<evidence type="ECO:0000313" key="8">
    <source>
        <dbReference type="Proteomes" id="UP000799437"/>
    </source>
</evidence>
<dbReference type="GeneID" id="54480588"/>
<dbReference type="InterPro" id="IPR000719">
    <property type="entry name" value="Prot_kinase_dom"/>
</dbReference>
<keyword evidence="1" id="KW-0808">Transferase</keyword>
<keyword evidence="4" id="KW-0067">ATP-binding</keyword>
<keyword evidence="5" id="KW-0812">Transmembrane</keyword>
<reference evidence="7" key="1">
    <citation type="journal article" date="2020" name="Stud. Mycol.">
        <title>101 Dothideomycetes genomes: a test case for predicting lifestyles and emergence of pathogens.</title>
        <authorList>
            <person name="Haridas S."/>
            <person name="Albert R."/>
            <person name="Binder M."/>
            <person name="Bloem J."/>
            <person name="Labutti K."/>
            <person name="Salamov A."/>
            <person name="Andreopoulos B."/>
            <person name="Baker S."/>
            <person name="Barry K."/>
            <person name="Bills G."/>
            <person name="Bluhm B."/>
            <person name="Cannon C."/>
            <person name="Castanera R."/>
            <person name="Culley D."/>
            <person name="Daum C."/>
            <person name="Ezra D."/>
            <person name="Gonzalez J."/>
            <person name="Henrissat B."/>
            <person name="Kuo A."/>
            <person name="Liang C."/>
            <person name="Lipzen A."/>
            <person name="Lutzoni F."/>
            <person name="Magnuson J."/>
            <person name="Mondo S."/>
            <person name="Nolan M."/>
            <person name="Ohm R."/>
            <person name="Pangilinan J."/>
            <person name="Park H.-J."/>
            <person name="Ramirez L."/>
            <person name="Alfaro M."/>
            <person name="Sun H."/>
            <person name="Tritt A."/>
            <person name="Yoshinaga Y."/>
            <person name="Zwiers L.-H."/>
            <person name="Turgeon B."/>
            <person name="Goodwin S."/>
            <person name="Spatafora J."/>
            <person name="Crous P."/>
            <person name="Grigoriev I."/>
        </authorList>
    </citation>
    <scope>NUCLEOTIDE SEQUENCE</scope>
    <source>
        <strain evidence="7">CBS 121739</strain>
    </source>
</reference>
<evidence type="ECO:0000256" key="3">
    <source>
        <dbReference type="ARBA" id="ARBA00022777"/>
    </source>
</evidence>
<dbReference type="Pfam" id="PF07714">
    <property type="entry name" value="PK_Tyr_Ser-Thr"/>
    <property type="match status" value="1"/>
</dbReference>
<evidence type="ECO:0000256" key="1">
    <source>
        <dbReference type="ARBA" id="ARBA00022679"/>
    </source>
</evidence>
<protein>
    <submittedName>
        <fullName evidence="7">Kinase-like protein</fullName>
    </submittedName>
</protein>
<sequence>MSSDVQEMNIPSGFSVKNIIAWGTFGLVFLDSASNTVIKVPHSAMDEAAIEIERKIYERFTQQGGHDGLLRYFGQFKDGLRLEFATNQGLLSYLQEHKSTISLEQRLRWCQELSDTLSFVHANGVVHGDLNCNNIFLDDTLRTKVADFGGSSLDDSDLLIMVTASHRSNGNLKSINADIFALGSTFYEILTSKAPYGEAEEDEIMKLSTKSKFPDTRSLGSMGEIIQDCWRGKTKSAQEASMCIEAIRKRHHHSLLPSAYASIATTTVFALSVVTLFTIFWRRSIYR</sequence>
<feature type="transmembrane region" description="Helical" evidence="5">
    <location>
        <begin position="259"/>
        <end position="281"/>
    </location>
</feature>
<keyword evidence="5" id="KW-1133">Transmembrane helix</keyword>
<gene>
    <name evidence="7" type="ORF">EJ05DRAFT_173542</name>
</gene>
<evidence type="ECO:0000259" key="6">
    <source>
        <dbReference type="PROSITE" id="PS50011"/>
    </source>
</evidence>
<dbReference type="EMBL" id="ML996566">
    <property type="protein sequence ID" value="KAF2761492.1"/>
    <property type="molecule type" value="Genomic_DNA"/>
</dbReference>
<keyword evidence="3 7" id="KW-0418">Kinase</keyword>
<dbReference type="GO" id="GO:0004674">
    <property type="term" value="F:protein serine/threonine kinase activity"/>
    <property type="evidence" value="ECO:0007669"/>
    <property type="project" value="TreeGrafter"/>
</dbReference>
<dbReference type="RefSeq" id="XP_033603943.1">
    <property type="nucleotide sequence ID" value="XM_033739534.1"/>
</dbReference>
<keyword evidence="8" id="KW-1185">Reference proteome</keyword>
<dbReference type="GO" id="GO:0005524">
    <property type="term" value="F:ATP binding"/>
    <property type="evidence" value="ECO:0007669"/>
    <property type="project" value="UniProtKB-KW"/>
</dbReference>
<evidence type="ECO:0000256" key="2">
    <source>
        <dbReference type="ARBA" id="ARBA00022741"/>
    </source>
</evidence>
<dbReference type="AlphaFoldDB" id="A0A6A6WF96"/>
<dbReference type="Proteomes" id="UP000799437">
    <property type="component" value="Unassembled WGS sequence"/>
</dbReference>
<dbReference type="SUPFAM" id="SSF56112">
    <property type="entry name" value="Protein kinase-like (PK-like)"/>
    <property type="match status" value="1"/>
</dbReference>
<feature type="domain" description="Protein kinase" evidence="6">
    <location>
        <begin position="14"/>
        <end position="256"/>
    </location>
</feature>
<dbReference type="InterPro" id="IPR011009">
    <property type="entry name" value="Kinase-like_dom_sf"/>
</dbReference>
<dbReference type="OrthoDB" id="1668230at2759"/>
<proteinExistence type="predicted"/>
<dbReference type="PANTHER" id="PTHR44329">
    <property type="entry name" value="SERINE/THREONINE-PROTEIN KINASE TNNI3K-RELATED"/>
    <property type="match status" value="1"/>
</dbReference>
<dbReference type="Gene3D" id="1.10.510.10">
    <property type="entry name" value="Transferase(Phosphotransferase) domain 1"/>
    <property type="match status" value="1"/>
</dbReference>
<organism evidence="7 8">
    <name type="scientific">Pseudovirgaria hyperparasitica</name>
    <dbReference type="NCBI Taxonomy" id="470096"/>
    <lineage>
        <taxon>Eukaryota</taxon>
        <taxon>Fungi</taxon>
        <taxon>Dikarya</taxon>
        <taxon>Ascomycota</taxon>
        <taxon>Pezizomycotina</taxon>
        <taxon>Dothideomycetes</taxon>
        <taxon>Dothideomycetes incertae sedis</taxon>
        <taxon>Acrospermales</taxon>
        <taxon>Acrospermaceae</taxon>
        <taxon>Pseudovirgaria</taxon>
    </lineage>
</organism>
<keyword evidence="2" id="KW-0547">Nucleotide-binding</keyword>
<dbReference type="InterPro" id="IPR001245">
    <property type="entry name" value="Ser-Thr/Tyr_kinase_cat_dom"/>
</dbReference>
<evidence type="ECO:0000256" key="5">
    <source>
        <dbReference type="SAM" id="Phobius"/>
    </source>
</evidence>
<keyword evidence="5" id="KW-0472">Membrane</keyword>
<name>A0A6A6WF96_9PEZI</name>